<organism evidence="3 4">
    <name type="scientific">Stylonychia lemnae</name>
    <name type="common">Ciliate</name>
    <dbReference type="NCBI Taxonomy" id="5949"/>
    <lineage>
        <taxon>Eukaryota</taxon>
        <taxon>Sar</taxon>
        <taxon>Alveolata</taxon>
        <taxon>Ciliophora</taxon>
        <taxon>Intramacronucleata</taxon>
        <taxon>Spirotrichea</taxon>
        <taxon>Stichotrichia</taxon>
        <taxon>Sporadotrichida</taxon>
        <taxon>Oxytrichidae</taxon>
        <taxon>Stylonychinae</taxon>
        <taxon>Stylonychia</taxon>
    </lineage>
</organism>
<feature type="compositionally biased region" description="Polar residues" evidence="2">
    <location>
        <begin position="27"/>
        <end position="40"/>
    </location>
</feature>
<proteinExistence type="predicted"/>
<keyword evidence="1" id="KW-0175">Coiled coil</keyword>
<evidence type="ECO:0000256" key="2">
    <source>
        <dbReference type="SAM" id="MobiDB-lite"/>
    </source>
</evidence>
<feature type="compositionally biased region" description="Basic and acidic residues" evidence="2">
    <location>
        <begin position="227"/>
        <end position="238"/>
    </location>
</feature>
<sequence>MSSSQIEDKLDQFKKQIKQNNHEHSANRANSSSNKFNNVYGSQERNKFDFEDIDGEMKHAKNVKRMQSEAAFGTNDDKAQLRLKKNPNFGNQQQQTAQNYGSSDDDIPVGFSRRKRLSSNSSFQKKFESNIANAPNIVNLSRKEDNFVRSQRGDTQYQESNIDELNRQIKIAKEQEEERIHQQTEALLEQKREQIQQNFREHQENTRVEKELQKERDHRRSHHKKEAHYNDGDHEQHRNTQKQDIYAQNPHIQFPYISYDMMQKGNPLMAPAFQNPMYSNQMQNSQMYYPSMISQQYLGSQTTLLGQNYFPPQTVPNLPQYTNLDIPAHLDQNLKSLKETLQKLKGDNMNLKQELNKKQLLSIDLENNAVSNFDKEKYQQHAQNNLKLKQSVEDLKRKEIELKSRLSTLQANKQYLNGRTNTLSMDIDIQDKQEEALNKQIVEFNGLIREKENYIKQLMNELNQLKESKEQFQSELGVLNHKEEFMVNELIFKEDQLNEIMMSNEDMRRKIQSGQSQSKYLLSENERLKKELSQLKEESAVLKASSDFLNNEYLGLNEHIQGYEHKLILSQNTIEQLQRQNQQEKSELAHYNATISSQQKAYEELKNQLQIINERNSRISLQNEMMMLRQQQNQEQLMLQMSQSQAMQRIQQEEIKSNPFPMVNEQSMIEETIPFEDKLDTEKQVIRESVNNRRNTHANELSQRLSSPYQDIQRRAREGEGMSGTMKWENENNNLRQSVTAKPNSRLTEARLDQSVNFSPEVKQQLRNQGQTMAGLLSHENDAEKSFTQRHSMPVNMSSRFKRDAMQSPGQEERSKSGRRADQMNSILKWSQNEEEFKGQPRKTYNDQQQIIQEHRDVRSISGDRKQKEGQQMAGLMSWEVQDTDLKKNQTRRSTATANLNQASSKQIKVHEIDLGRNSSPNEIRNQIRDKHYGSSMANLIAFENPEQSQINQLQKSKTERAQQRNSQVNLNSQQMKMNAVKKVGIDLSKVEAKQTTITMSPNNQSDLKIKNYGNMNEKSHQQQVSRKENLDKMLLQMQIEKEKMTNEIAKIGDFPKTTQQMRRKEELSNEVYILNSNISNIKNKIKTLKPQ</sequence>
<feature type="coiled-coil region" evidence="1">
    <location>
        <begin position="518"/>
        <end position="622"/>
    </location>
</feature>
<feature type="region of interest" description="Disordered" evidence="2">
    <location>
        <begin position="16"/>
        <end position="40"/>
    </location>
</feature>
<feature type="coiled-coil region" evidence="1">
    <location>
        <begin position="1028"/>
        <end position="1085"/>
    </location>
</feature>
<gene>
    <name evidence="3" type="primary">Contig10327.g11018</name>
    <name evidence="3" type="ORF">STYLEM_11479</name>
</gene>
<dbReference type="InParanoid" id="A0A078AKN3"/>
<feature type="compositionally biased region" description="Basic and acidic residues" evidence="2">
    <location>
        <begin position="16"/>
        <end position="26"/>
    </location>
</feature>
<evidence type="ECO:0000313" key="4">
    <source>
        <dbReference type="Proteomes" id="UP000039865"/>
    </source>
</evidence>
<feature type="compositionally biased region" description="Basic and acidic residues" evidence="2">
    <location>
        <begin position="201"/>
        <end position="218"/>
    </location>
</feature>
<keyword evidence="4" id="KW-1185">Reference proteome</keyword>
<feature type="region of interest" description="Disordered" evidence="2">
    <location>
        <begin position="87"/>
        <end position="123"/>
    </location>
</feature>
<evidence type="ECO:0000256" key="1">
    <source>
        <dbReference type="SAM" id="Coils"/>
    </source>
</evidence>
<dbReference type="OMA" id="MEGHTEE"/>
<feature type="compositionally biased region" description="Polar residues" evidence="2">
    <location>
        <begin position="88"/>
        <end position="102"/>
    </location>
</feature>
<name>A0A078AKN3_STYLE</name>
<feature type="compositionally biased region" description="Basic and acidic residues" evidence="2">
    <location>
        <begin position="801"/>
        <end position="822"/>
    </location>
</feature>
<reference evidence="3 4" key="1">
    <citation type="submission" date="2014-06" db="EMBL/GenBank/DDBJ databases">
        <authorList>
            <person name="Swart Estienne"/>
        </authorList>
    </citation>
    <scope>NUCLEOTIDE SEQUENCE [LARGE SCALE GENOMIC DNA]</scope>
    <source>
        <strain evidence="3 4">130c</strain>
    </source>
</reference>
<dbReference type="AlphaFoldDB" id="A0A078AKN3"/>
<protein>
    <submittedName>
        <fullName evidence="3">Uncharacterized protein</fullName>
    </submittedName>
</protein>
<evidence type="ECO:0000313" key="3">
    <source>
        <dbReference type="EMBL" id="CDW82446.1"/>
    </source>
</evidence>
<dbReference type="EMBL" id="CCKQ01010922">
    <property type="protein sequence ID" value="CDW82446.1"/>
    <property type="molecule type" value="Genomic_DNA"/>
</dbReference>
<dbReference type="Proteomes" id="UP000039865">
    <property type="component" value="Unassembled WGS sequence"/>
</dbReference>
<feature type="coiled-coil region" evidence="1">
    <location>
        <begin position="334"/>
        <end position="412"/>
    </location>
</feature>
<feature type="region of interest" description="Disordered" evidence="2">
    <location>
        <begin position="201"/>
        <end position="245"/>
    </location>
</feature>
<accession>A0A078AKN3</accession>
<feature type="coiled-coil region" evidence="1">
    <location>
        <begin position="448"/>
        <end position="482"/>
    </location>
</feature>
<feature type="region of interest" description="Disordered" evidence="2">
    <location>
        <begin position="798"/>
        <end position="823"/>
    </location>
</feature>